<keyword evidence="2" id="KW-1185">Reference proteome</keyword>
<dbReference type="KEGG" id="ccn:H924_13585"/>
<dbReference type="RefSeq" id="WP_015453167.1">
    <property type="nucleotide sequence ID" value="NC_020553.1"/>
</dbReference>
<keyword evidence="1" id="KW-0614">Plasmid</keyword>
<dbReference type="InterPro" id="IPR025447">
    <property type="entry name" value="DUF4192"/>
</dbReference>
<dbReference type="HOGENOM" id="CLU_1425809_0_0_11"/>
<dbReference type="PATRIC" id="fig|1121353.3.peg.2740"/>
<accession>M1TV73</accession>
<geneLocation type="plasmid" evidence="1 2">
    <name>pCC2</name>
</geneLocation>
<protein>
    <submittedName>
        <fullName evidence="1">Uncharacterized protein</fullName>
    </submittedName>
</protein>
<reference evidence="1 2" key="1">
    <citation type="submission" date="2013-02" db="EMBL/GenBank/DDBJ databases">
        <title>The complete genome sequence of Corynebacterium callunae DSM 20147.</title>
        <authorList>
            <person name="Ruckert C."/>
            <person name="Albersmeier A."/>
            <person name="Kalinowski J."/>
        </authorList>
    </citation>
    <scope>NUCLEOTIDE SEQUENCE [LARGE SCALE GENOMIC DNA]</scope>
    <source>
        <strain evidence="1 2">DSM 20147</strain>
        <plasmid evidence="1 2">pCC2</plasmid>
    </source>
</reference>
<sequence>MSNTFSLNLSDLIESTIFTPYGADANDMAYRADKFLNSLQYETGDVLEKKEALQRSLQRWIDMAEGCSIEKLEDNVAVLNGGAFFMGSTMLRDMALRTICERAEAAHTALRALIRHSGGEVQANALVCAALAKLVTGQEEEAYDILSISTDLHPKHSLVDLVWRSMEPGASRLSIENLCYASDMTWTITF</sequence>
<evidence type="ECO:0000313" key="2">
    <source>
        <dbReference type="Proteomes" id="UP000011760"/>
    </source>
</evidence>
<name>M1TV73_9CORY</name>
<organism evidence="1 2">
    <name type="scientific">Corynebacterium callunae DSM 20147</name>
    <dbReference type="NCBI Taxonomy" id="1121353"/>
    <lineage>
        <taxon>Bacteria</taxon>
        <taxon>Bacillati</taxon>
        <taxon>Actinomycetota</taxon>
        <taxon>Actinomycetes</taxon>
        <taxon>Mycobacteriales</taxon>
        <taxon>Corynebacteriaceae</taxon>
        <taxon>Corynebacterium</taxon>
    </lineage>
</organism>
<evidence type="ECO:0000313" key="1">
    <source>
        <dbReference type="EMBL" id="AGG68106.1"/>
    </source>
</evidence>
<dbReference type="Proteomes" id="UP000011760">
    <property type="component" value="Plasmid pCC2"/>
</dbReference>
<gene>
    <name evidence="1" type="ORF">H924_13585</name>
</gene>
<dbReference type="EMBL" id="CP004356">
    <property type="protein sequence ID" value="AGG68106.1"/>
    <property type="molecule type" value="Genomic_DNA"/>
</dbReference>
<dbReference type="AlphaFoldDB" id="M1TV73"/>
<proteinExistence type="predicted"/>
<dbReference type="Pfam" id="PF13830">
    <property type="entry name" value="DUF4192"/>
    <property type="match status" value="1"/>
</dbReference>